<evidence type="ECO:0000256" key="4">
    <source>
        <dbReference type="ARBA" id="ARBA00023136"/>
    </source>
</evidence>
<dbReference type="Gene3D" id="3.10.350.10">
    <property type="entry name" value="LysM domain"/>
    <property type="match status" value="3"/>
</dbReference>
<reference evidence="6" key="1">
    <citation type="submission" date="2022-07" db="EMBL/GenBank/DDBJ databases">
        <title>Taxonomy of Novel Oxalotrophic and Methylotrophic Bacteria.</title>
        <authorList>
            <person name="Sahin N."/>
            <person name="Tani A."/>
        </authorList>
    </citation>
    <scope>NUCLEOTIDE SEQUENCE</scope>
    <source>
        <strain evidence="6">AM327</strain>
    </source>
</reference>
<feature type="domain" description="LysM" evidence="5">
    <location>
        <begin position="159"/>
        <end position="202"/>
    </location>
</feature>
<evidence type="ECO:0000313" key="6">
    <source>
        <dbReference type="EMBL" id="GLB52215.1"/>
    </source>
</evidence>
<keyword evidence="3" id="KW-1133">Transmembrane helix</keyword>
<dbReference type="GO" id="GO:0016020">
    <property type="term" value="C:membrane"/>
    <property type="evidence" value="ECO:0007669"/>
    <property type="project" value="UniProtKB-SubCell"/>
</dbReference>
<sequence length="638" mass="72063">MNKKFVYFFGALFLIVNVISAQGYKSHKVERGETVKSIARKYGIQPEDIYKFNPEVQGGVREDAILIIPIKNPVNSNTELVSNGELSVTFKEHKVRKRETLSSLSRAYGVSIEDIKKYNSELYSRELRKGEKVRIPIYSKTLVQQTIVPAATNGEQKLEQYTVQKSEGIFRIATNHGITMEELKKLNPGIGDSLVEGDVLWVPTKTSSENTTVEDRYDYYTVKQSEGFFRIKENTGYTKEVIESLNPEVVLNGLKPGMILKLPKRSQKTVLHKVLGVPSINLMDSIKRNRVDVALVLPFKTEGMSIDSVPYMVSELKTNKLLNVSLDFYSGVLQAVDTLQKRGVEVHLKVFDSQGDETVVEKMVMEGEFDGVEAVIGPLYNAVFNRLANDLYVKGIPLFSPLSNKNLKQFPNVYSTVPNNNELSNALLSYIKVHELDYNILIFADDEHVDSQNRITQIFPNAKVVNKELVTIKGITPLLSTTTKNLVFAETTNVPFLTNITNMLSALVSEEMNIQLTTSLRSDAFSADAIRNEYLNRLNFLYATVEKPAASNTSFAKKYYKEYKKFPDKIVTRGYDVAMDVLLRLASSDPIDDKMLIFSGETAYVENKFYYLTSPLGYFTNNAVYVVMYKDMEIVEAP</sequence>
<keyword evidence="2" id="KW-0812">Transmembrane</keyword>
<evidence type="ECO:0000259" key="5">
    <source>
        <dbReference type="PROSITE" id="PS51782"/>
    </source>
</evidence>
<comment type="subcellular location">
    <subcellularLocation>
        <location evidence="1">Membrane</location>
    </subcellularLocation>
</comment>
<comment type="caution">
    <text evidence="6">The sequence shown here is derived from an EMBL/GenBank/DDBJ whole genome shotgun (WGS) entry which is preliminary data.</text>
</comment>
<organism evidence="6 7">
    <name type="scientific">Neptunitalea chrysea</name>
    <dbReference type="NCBI Taxonomy" id="1647581"/>
    <lineage>
        <taxon>Bacteria</taxon>
        <taxon>Pseudomonadati</taxon>
        <taxon>Bacteroidota</taxon>
        <taxon>Flavobacteriia</taxon>
        <taxon>Flavobacteriales</taxon>
        <taxon>Flavobacteriaceae</taxon>
        <taxon>Neptunitalea</taxon>
    </lineage>
</organism>
<dbReference type="SMART" id="SM00257">
    <property type="entry name" value="LysM"/>
    <property type="match status" value="4"/>
</dbReference>
<dbReference type="CDD" id="cd00118">
    <property type="entry name" value="LysM"/>
    <property type="match status" value="3"/>
</dbReference>
<evidence type="ECO:0000256" key="2">
    <source>
        <dbReference type="ARBA" id="ARBA00022692"/>
    </source>
</evidence>
<dbReference type="RefSeq" id="WP_281753393.1">
    <property type="nucleotide sequence ID" value="NZ_BRVP01000007.1"/>
</dbReference>
<dbReference type="InterPro" id="IPR001828">
    <property type="entry name" value="ANF_lig-bd_rcpt"/>
</dbReference>
<dbReference type="Gene3D" id="3.40.50.2300">
    <property type="match status" value="2"/>
</dbReference>
<dbReference type="PROSITE" id="PS51782">
    <property type="entry name" value="LYSM"/>
    <property type="match status" value="4"/>
</dbReference>
<name>A0A9W6B5Y2_9FLAO</name>
<dbReference type="PANTHER" id="PTHR33734">
    <property type="entry name" value="LYSM DOMAIN-CONTAINING GPI-ANCHORED PROTEIN 2"/>
    <property type="match status" value="1"/>
</dbReference>
<evidence type="ECO:0000313" key="7">
    <source>
        <dbReference type="Proteomes" id="UP001143545"/>
    </source>
</evidence>
<protein>
    <recommendedName>
        <fullName evidence="5">LysM domain-containing protein</fullName>
    </recommendedName>
</protein>
<keyword evidence="7" id="KW-1185">Reference proteome</keyword>
<dbReference type="Pfam" id="PF01094">
    <property type="entry name" value="ANF_receptor"/>
    <property type="match status" value="1"/>
</dbReference>
<proteinExistence type="predicted"/>
<feature type="domain" description="LysM" evidence="5">
    <location>
        <begin position="25"/>
        <end position="68"/>
    </location>
</feature>
<keyword evidence="4" id="KW-0472">Membrane</keyword>
<feature type="domain" description="LysM" evidence="5">
    <location>
        <begin position="218"/>
        <end position="262"/>
    </location>
</feature>
<dbReference type="PANTHER" id="PTHR33734:SF22">
    <property type="entry name" value="MEMBRANE-BOUND LYTIC MUREIN TRANSGLYCOSYLASE D"/>
    <property type="match status" value="1"/>
</dbReference>
<dbReference type="Proteomes" id="UP001143545">
    <property type="component" value="Unassembled WGS sequence"/>
</dbReference>
<accession>A0A9W6B5Y2</accession>
<dbReference type="SUPFAM" id="SSF53822">
    <property type="entry name" value="Periplasmic binding protein-like I"/>
    <property type="match status" value="1"/>
</dbReference>
<dbReference type="InterPro" id="IPR036779">
    <property type="entry name" value="LysM_dom_sf"/>
</dbReference>
<evidence type="ECO:0000256" key="3">
    <source>
        <dbReference type="ARBA" id="ARBA00022989"/>
    </source>
</evidence>
<dbReference type="AlphaFoldDB" id="A0A9W6B5Y2"/>
<feature type="domain" description="LysM" evidence="5">
    <location>
        <begin position="91"/>
        <end position="135"/>
    </location>
</feature>
<gene>
    <name evidence="6" type="ORF">NBRC110019_12540</name>
</gene>
<dbReference type="Pfam" id="PF01476">
    <property type="entry name" value="LysM"/>
    <property type="match status" value="3"/>
</dbReference>
<dbReference type="EMBL" id="BRVP01000007">
    <property type="protein sequence ID" value="GLB52215.1"/>
    <property type="molecule type" value="Genomic_DNA"/>
</dbReference>
<dbReference type="SUPFAM" id="SSF54106">
    <property type="entry name" value="LysM domain"/>
    <property type="match status" value="3"/>
</dbReference>
<evidence type="ECO:0000256" key="1">
    <source>
        <dbReference type="ARBA" id="ARBA00004370"/>
    </source>
</evidence>
<dbReference type="InterPro" id="IPR028082">
    <property type="entry name" value="Peripla_BP_I"/>
</dbReference>
<dbReference type="InterPro" id="IPR018392">
    <property type="entry name" value="LysM"/>
</dbReference>